<organism evidence="1 2">
    <name type="scientific">Rangifer tarandus platyrhynchus</name>
    <name type="common">Svalbard reindeer</name>
    <dbReference type="NCBI Taxonomy" id="3082113"/>
    <lineage>
        <taxon>Eukaryota</taxon>
        <taxon>Metazoa</taxon>
        <taxon>Chordata</taxon>
        <taxon>Craniata</taxon>
        <taxon>Vertebrata</taxon>
        <taxon>Euteleostomi</taxon>
        <taxon>Mammalia</taxon>
        <taxon>Eutheria</taxon>
        <taxon>Laurasiatheria</taxon>
        <taxon>Artiodactyla</taxon>
        <taxon>Ruminantia</taxon>
        <taxon>Pecora</taxon>
        <taxon>Cervidae</taxon>
        <taxon>Odocoileinae</taxon>
        <taxon>Rangifer</taxon>
    </lineage>
</organism>
<dbReference type="Proteomes" id="UP001162501">
    <property type="component" value="Chromosome 28"/>
</dbReference>
<proteinExistence type="predicted"/>
<accession>A0AC59ZGB3</accession>
<gene>
    <name evidence="1" type="ORF">MRATA1EN22A_LOCUS17869</name>
</gene>
<evidence type="ECO:0000313" key="2">
    <source>
        <dbReference type="Proteomes" id="UP001162501"/>
    </source>
</evidence>
<protein>
    <submittedName>
        <fullName evidence="1">Uncharacterized protein</fullName>
    </submittedName>
</protein>
<sequence>MARVSVKPAPGKAGLAGTGHFSRREEKAVLPQALTLRLSRRGVLGSGHGEPLGQTLKAGSRTTLQPTRRAAGPQPSGRSRPPPAAPASSPHTGASALTPGPMSTEPIGTVLGASSAEELLKIPPGRLQVGGQPPASGALNLRPCSRRPGADWPPLHQPPRPLRPGSPPSRPPALDHPESRSVLGSPDLVK</sequence>
<reference evidence="1" key="2">
    <citation type="submission" date="2025-03" db="EMBL/GenBank/DDBJ databases">
        <authorList>
            <consortium name="ELIXIR-Norway"/>
            <consortium name="Elixir Norway"/>
        </authorList>
    </citation>
    <scope>NUCLEOTIDE SEQUENCE</scope>
</reference>
<reference evidence="1" key="1">
    <citation type="submission" date="2023-05" db="EMBL/GenBank/DDBJ databases">
        <authorList>
            <consortium name="ELIXIR-Norway"/>
        </authorList>
    </citation>
    <scope>NUCLEOTIDE SEQUENCE</scope>
</reference>
<name>A0AC59ZGB3_RANTA</name>
<dbReference type="EMBL" id="OX596112">
    <property type="protein sequence ID" value="CAN0405856.1"/>
    <property type="molecule type" value="Genomic_DNA"/>
</dbReference>
<evidence type="ECO:0000313" key="1">
    <source>
        <dbReference type="EMBL" id="CAN0405856.1"/>
    </source>
</evidence>